<dbReference type="Pfam" id="PF00160">
    <property type="entry name" value="Pro_isomerase"/>
    <property type="match status" value="1"/>
</dbReference>
<evidence type="ECO:0000313" key="7">
    <source>
        <dbReference type="EMBL" id="CAG5121345.1"/>
    </source>
</evidence>
<reference evidence="7" key="1">
    <citation type="submission" date="2021-04" db="EMBL/GenBank/DDBJ databases">
        <authorList>
            <consortium name="Molecular Ecology Group"/>
        </authorList>
    </citation>
    <scope>NUCLEOTIDE SEQUENCE</scope>
</reference>
<gene>
    <name evidence="7" type="ORF">CUNI_LOCUS6903</name>
</gene>
<evidence type="ECO:0000256" key="3">
    <source>
        <dbReference type="ARBA" id="ARBA00023110"/>
    </source>
</evidence>
<organism evidence="7 8">
    <name type="scientific">Candidula unifasciata</name>
    <dbReference type="NCBI Taxonomy" id="100452"/>
    <lineage>
        <taxon>Eukaryota</taxon>
        <taxon>Metazoa</taxon>
        <taxon>Spiralia</taxon>
        <taxon>Lophotrochozoa</taxon>
        <taxon>Mollusca</taxon>
        <taxon>Gastropoda</taxon>
        <taxon>Heterobranchia</taxon>
        <taxon>Euthyneura</taxon>
        <taxon>Panpulmonata</taxon>
        <taxon>Eupulmonata</taxon>
        <taxon>Stylommatophora</taxon>
        <taxon>Helicina</taxon>
        <taxon>Helicoidea</taxon>
        <taxon>Geomitridae</taxon>
        <taxon>Candidula</taxon>
    </lineage>
</organism>
<dbReference type="GO" id="GO:0003755">
    <property type="term" value="F:peptidyl-prolyl cis-trans isomerase activity"/>
    <property type="evidence" value="ECO:0007669"/>
    <property type="project" value="UniProtKB-UniRule"/>
</dbReference>
<accession>A0A8S3Z086</accession>
<name>A0A8S3Z086_9EUPU</name>
<evidence type="ECO:0000256" key="1">
    <source>
        <dbReference type="ARBA" id="ARBA00000971"/>
    </source>
</evidence>
<comment type="catalytic activity">
    <reaction evidence="1 5">
        <text>[protein]-peptidylproline (omega=180) = [protein]-peptidylproline (omega=0)</text>
        <dbReference type="Rhea" id="RHEA:16237"/>
        <dbReference type="Rhea" id="RHEA-COMP:10747"/>
        <dbReference type="Rhea" id="RHEA-COMP:10748"/>
        <dbReference type="ChEBI" id="CHEBI:83833"/>
        <dbReference type="ChEBI" id="CHEBI:83834"/>
        <dbReference type="EC" id="5.2.1.8"/>
    </reaction>
</comment>
<dbReference type="GO" id="GO:0006457">
    <property type="term" value="P:protein folding"/>
    <property type="evidence" value="ECO:0007669"/>
    <property type="project" value="InterPro"/>
</dbReference>
<dbReference type="GO" id="GO:0005737">
    <property type="term" value="C:cytoplasm"/>
    <property type="evidence" value="ECO:0007669"/>
    <property type="project" value="TreeGrafter"/>
</dbReference>
<comment type="caution">
    <text evidence="7">The sequence shown here is derived from an EMBL/GenBank/DDBJ whole genome shotgun (WGS) entry which is preliminary data.</text>
</comment>
<evidence type="ECO:0000256" key="2">
    <source>
        <dbReference type="ARBA" id="ARBA00002388"/>
    </source>
</evidence>
<dbReference type="SUPFAM" id="SSF50891">
    <property type="entry name" value="Cyclophilin-like"/>
    <property type="match status" value="1"/>
</dbReference>
<evidence type="ECO:0000259" key="6">
    <source>
        <dbReference type="PROSITE" id="PS50072"/>
    </source>
</evidence>
<feature type="non-terminal residue" evidence="7">
    <location>
        <position position="1"/>
    </location>
</feature>
<dbReference type="PROSITE" id="PS00170">
    <property type="entry name" value="CSA_PPIASE_1"/>
    <property type="match status" value="1"/>
</dbReference>
<dbReference type="EC" id="5.2.1.8" evidence="5"/>
<keyword evidence="3 5" id="KW-0697">Rotamase</keyword>
<dbReference type="PROSITE" id="PS50072">
    <property type="entry name" value="CSA_PPIASE_2"/>
    <property type="match status" value="1"/>
</dbReference>
<keyword evidence="4 5" id="KW-0413">Isomerase</keyword>
<dbReference type="OrthoDB" id="193499at2759"/>
<feature type="domain" description="PPIase cyclophilin-type" evidence="6">
    <location>
        <begin position="21"/>
        <end position="176"/>
    </location>
</feature>
<evidence type="ECO:0000313" key="8">
    <source>
        <dbReference type="Proteomes" id="UP000678393"/>
    </source>
</evidence>
<comment type="function">
    <text evidence="2 5">PPIases accelerate the folding of proteins. It catalyzes the cis-trans isomerization of proline imidic peptide bonds in oligopeptides.</text>
</comment>
<comment type="similarity">
    <text evidence="5">Belongs to the cyclophilin-type PPIase family.</text>
</comment>
<dbReference type="EMBL" id="CAJHNH020001068">
    <property type="protein sequence ID" value="CAG5121345.1"/>
    <property type="molecule type" value="Genomic_DNA"/>
</dbReference>
<dbReference type="Proteomes" id="UP000678393">
    <property type="component" value="Unassembled WGS sequence"/>
</dbReference>
<dbReference type="InterPro" id="IPR002130">
    <property type="entry name" value="Cyclophilin-type_PPIase_dom"/>
</dbReference>
<dbReference type="PIRSF" id="PIRSF001467">
    <property type="entry name" value="Peptidylpro_ismrse"/>
    <property type="match status" value="1"/>
</dbReference>
<dbReference type="FunFam" id="2.40.100.10:FF:000013">
    <property type="entry name" value="Peptidyl-prolyl cis-trans isomerase"/>
    <property type="match status" value="1"/>
</dbReference>
<evidence type="ECO:0000256" key="5">
    <source>
        <dbReference type="RuleBase" id="RU363019"/>
    </source>
</evidence>
<dbReference type="PANTHER" id="PTHR11071:SF561">
    <property type="entry name" value="PEPTIDYL-PROLYL CIS-TRANS ISOMERASE D-RELATED"/>
    <property type="match status" value="1"/>
</dbReference>
<dbReference type="InterPro" id="IPR029000">
    <property type="entry name" value="Cyclophilin-like_dom_sf"/>
</dbReference>
<dbReference type="InterPro" id="IPR020892">
    <property type="entry name" value="Cyclophilin-type_PPIase_CS"/>
</dbReference>
<protein>
    <recommendedName>
        <fullName evidence="5">Peptidyl-prolyl cis-trans isomerase</fullName>
        <shortName evidence="5">PPIase</shortName>
        <ecNumber evidence="5">5.2.1.8</ecNumber>
    </recommendedName>
</protein>
<evidence type="ECO:0000256" key="4">
    <source>
        <dbReference type="ARBA" id="ARBA00023235"/>
    </source>
</evidence>
<dbReference type="PRINTS" id="PR00153">
    <property type="entry name" value="CSAPPISMRASE"/>
</dbReference>
<proteinExistence type="inferred from homology"/>
<dbReference type="Gene3D" id="2.40.100.10">
    <property type="entry name" value="Cyclophilin-like"/>
    <property type="match status" value="1"/>
</dbReference>
<dbReference type="InterPro" id="IPR024936">
    <property type="entry name" value="Cyclophilin-type_PPIase"/>
</dbReference>
<dbReference type="GO" id="GO:0016018">
    <property type="term" value="F:cyclosporin A binding"/>
    <property type="evidence" value="ECO:0007669"/>
    <property type="project" value="TreeGrafter"/>
</dbReference>
<dbReference type="AlphaFoldDB" id="A0A8S3Z086"/>
<keyword evidence="8" id="KW-1185">Reference proteome</keyword>
<dbReference type="PANTHER" id="PTHR11071">
    <property type="entry name" value="PEPTIDYL-PROLYL CIS-TRANS ISOMERASE"/>
    <property type="match status" value="1"/>
</dbReference>
<sequence>DRTVCAADDHDNKQFTDKEVYLDMTKDGDPLGRITIQLYSDVPKTSQNFYALTTGICGYGYKGSTFHRIIPGFMCQGGDFTHHNGMGGRSIYGSTFKDENFLHRHTGCGVVSMANSGPNTNNSQFFICFAETKWLDGKHVVFGRVIDGLDVVKSIEKCGTNSGKPLHKIVIADCGEVVKTHTHENL</sequence>